<sequence>MTTPTHIAVSLGTAVLISKFGITYVSNIDLILLFSAELIDFDHLLSKPIYHPKRNPFKTHFLHKNWIALFFVSIILLFIRSFAFLGIGILLHFLLDYIYVKRLNK</sequence>
<keyword evidence="1" id="KW-0812">Transmembrane</keyword>
<evidence type="ECO:0000256" key="1">
    <source>
        <dbReference type="SAM" id="Phobius"/>
    </source>
</evidence>
<dbReference type="Proteomes" id="UP000176865">
    <property type="component" value="Unassembled WGS sequence"/>
</dbReference>
<dbReference type="AlphaFoldDB" id="A0A1F5ENW4"/>
<organism evidence="2 3">
    <name type="scientific">Candidatus Campbellbacteria bacterium RIFCSPLOWO2_01_FULL_34_15</name>
    <dbReference type="NCBI Taxonomy" id="1797579"/>
    <lineage>
        <taxon>Bacteria</taxon>
        <taxon>Candidatus Campbelliibacteriota</taxon>
    </lineage>
</organism>
<name>A0A1F5ENW4_9BACT</name>
<keyword evidence="1" id="KW-1133">Transmembrane helix</keyword>
<protein>
    <recommendedName>
        <fullName evidence="4">Metal-dependent hydrolase</fullName>
    </recommendedName>
</protein>
<dbReference type="Pfam" id="PF19617">
    <property type="entry name" value="DUF6122"/>
    <property type="match status" value="1"/>
</dbReference>
<accession>A0A1F5ENW4</accession>
<dbReference type="InterPro" id="IPR046125">
    <property type="entry name" value="DUF6122"/>
</dbReference>
<evidence type="ECO:0008006" key="4">
    <source>
        <dbReference type="Google" id="ProtNLM"/>
    </source>
</evidence>
<reference evidence="2 3" key="1">
    <citation type="journal article" date="2016" name="Nat. Commun.">
        <title>Thousands of microbial genomes shed light on interconnected biogeochemical processes in an aquifer system.</title>
        <authorList>
            <person name="Anantharaman K."/>
            <person name="Brown C.T."/>
            <person name="Hug L.A."/>
            <person name="Sharon I."/>
            <person name="Castelle C.J."/>
            <person name="Probst A.J."/>
            <person name="Thomas B.C."/>
            <person name="Singh A."/>
            <person name="Wilkins M.J."/>
            <person name="Karaoz U."/>
            <person name="Brodie E.L."/>
            <person name="Williams K.H."/>
            <person name="Hubbard S.S."/>
            <person name="Banfield J.F."/>
        </authorList>
    </citation>
    <scope>NUCLEOTIDE SEQUENCE [LARGE SCALE GENOMIC DNA]</scope>
</reference>
<feature type="transmembrane region" description="Helical" evidence="1">
    <location>
        <begin position="66"/>
        <end position="95"/>
    </location>
</feature>
<dbReference type="EMBL" id="MFAB01000008">
    <property type="protein sequence ID" value="OGD69091.1"/>
    <property type="molecule type" value="Genomic_DNA"/>
</dbReference>
<evidence type="ECO:0000313" key="2">
    <source>
        <dbReference type="EMBL" id="OGD69091.1"/>
    </source>
</evidence>
<comment type="caution">
    <text evidence="2">The sequence shown here is derived from an EMBL/GenBank/DDBJ whole genome shotgun (WGS) entry which is preliminary data.</text>
</comment>
<evidence type="ECO:0000313" key="3">
    <source>
        <dbReference type="Proteomes" id="UP000176865"/>
    </source>
</evidence>
<keyword evidence="1" id="KW-0472">Membrane</keyword>
<proteinExistence type="predicted"/>
<gene>
    <name evidence="2" type="ORF">A2996_00225</name>
</gene>